<dbReference type="Proteomes" id="UP000249061">
    <property type="component" value="Unassembled WGS sequence"/>
</dbReference>
<dbReference type="AlphaFoldDB" id="A0A2W5T2N8"/>
<accession>A0A2W5T2N8</accession>
<evidence type="ECO:0000256" key="2">
    <source>
        <dbReference type="ARBA" id="ARBA00022729"/>
    </source>
</evidence>
<evidence type="ECO:0000259" key="6">
    <source>
        <dbReference type="Pfam" id="PF01593"/>
    </source>
</evidence>
<keyword evidence="5" id="KW-0520">NAD</keyword>
<evidence type="ECO:0000256" key="5">
    <source>
        <dbReference type="ARBA" id="ARBA00023027"/>
    </source>
</evidence>
<evidence type="ECO:0000313" key="8">
    <source>
        <dbReference type="Proteomes" id="UP000249061"/>
    </source>
</evidence>
<keyword evidence="1" id="KW-0285">Flavoprotein</keyword>
<gene>
    <name evidence="7" type="ORF">DI536_22435</name>
</gene>
<comment type="caution">
    <text evidence="7">The sequence shown here is derived from an EMBL/GenBank/DDBJ whole genome shotgun (WGS) entry which is preliminary data.</text>
</comment>
<dbReference type="PANTHER" id="PTHR46091:SF3">
    <property type="entry name" value="AMINE OXIDASE DOMAIN-CONTAINING PROTEIN"/>
    <property type="match status" value="1"/>
</dbReference>
<dbReference type="GO" id="GO:0016491">
    <property type="term" value="F:oxidoreductase activity"/>
    <property type="evidence" value="ECO:0007669"/>
    <property type="project" value="InterPro"/>
</dbReference>
<evidence type="ECO:0000256" key="4">
    <source>
        <dbReference type="ARBA" id="ARBA00022857"/>
    </source>
</evidence>
<dbReference type="Pfam" id="PF01593">
    <property type="entry name" value="Amino_oxidase"/>
    <property type="match status" value="1"/>
</dbReference>
<reference evidence="7 8" key="1">
    <citation type="submission" date="2017-08" db="EMBL/GenBank/DDBJ databases">
        <title>Infants hospitalized years apart are colonized by the same room-sourced microbial strains.</title>
        <authorList>
            <person name="Brooks B."/>
            <person name="Olm M.R."/>
            <person name="Firek B.A."/>
            <person name="Baker R."/>
            <person name="Thomas B.C."/>
            <person name="Morowitz M.J."/>
            <person name="Banfield J.F."/>
        </authorList>
    </citation>
    <scope>NUCLEOTIDE SEQUENCE [LARGE SCALE GENOMIC DNA]</scope>
    <source>
        <strain evidence="7">S2_003_000_R2_14</strain>
    </source>
</reference>
<sequence>MGAANTLIKRSGSKGARHYQRAWRTNNHPTPHRAFHPSKKVSTVVRDVRRPANRVRHPMKDRPWSREAPTAAYDVIVIGSGMGGMTCAALLAKQGKRVLVLEQHYVPGGFTHTFSRKGYTWDVGVHAVGEVMPEAMPGRLLTALTDGALSWASLGKTYDQFHFPDGFKIDFPDSPTQFRKNLAAAFPKEGQAIGKYLTLCKQVTRHFMSYAMSRVLPNATSWLTDGFLQRGIKPYLERTTADVIGELTQDERLRALLTAQWGYYGVPPHRSAFAMHALVVKHFLWGGFYPVGGSAQLATTLLGTVAKAGGWTRIVSDVQEILIERGRAVGVRLKDGAEFRAPVVVSAAGARPTVEHMLPEAHREKPWADSVAKLKASPAHVCLYVGFKGDIREAGCTPANQWFYDTWTHDQEAWPVAVGSKPDPAKVLYVSFPSLKDPEFKGDKHTAEVVTFVDYDVFAEWRDKRWRRRGDDYETLKKDMQDMLLEQLLGRLPKLRPLVDFVELSTPLSTEHFVRPARGSIYGLEPTPDRFANKWLRPRTPIDGLFFAGADMTSVGVIGAMMGGLMAATAVAPIDVGRYVAKYSRN</sequence>
<dbReference type="InterPro" id="IPR052206">
    <property type="entry name" value="Retinol_saturase"/>
</dbReference>
<organism evidence="7 8">
    <name type="scientific">Archangium gephyra</name>
    <dbReference type="NCBI Taxonomy" id="48"/>
    <lineage>
        <taxon>Bacteria</taxon>
        <taxon>Pseudomonadati</taxon>
        <taxon>Myxococcota</taxon>
        <taxon>Myxococcia</taxon>
        <taxon>Myxococcales</taxon>
        <taxon>Cystobacterineae</taxon>
        <taxon>Archangiaceae</taxon>
        <taxon>Archangium</taxon>
    </lineage>
</organism>
<dbReference type="PANTHER" id="PTHR46091">
    <property type="entry name" value="BLR7054 PROTEIN"/>
    <property type="match status" value="1"/>
</dbReference>
<keyword evidence="2" id="KW-0732">Signal</keyword>
<feature type="domain" description="Amine oxidase" evidence="6">
    <location>
        <begin position="82"/>
        <end position="571"/>
    </location>
</feature>
<evidence type="ECO:0000313" key="7">
    <source>
        <dbReference type="EMBL" id="PZR09342.1"/>
    </source>
</evidence>
<dbReference type="SUPFAM" id="SSF51905">
    <property type="entry name" value="FAD/NAD(P)-binding domain"/>
    <property type="match status" value="1"/>
</dbReference>
<evidence type="ECO:0000256" key="1">
    <source>
        <dbReference type="ARBA" id="ARBA00022630"/>
    </source>
</evidence>
<proteinExistence type="predicted"/>
<protein>
    <submittedName>
        <fullName evidence="7">FAD-dependent oxidoreductase</fullName>
    </submittedName>
</protein>
<name>A0A2W5T2N8_9BACT</name>
<keyword evidence="3" id="KW-0274">FAD</keyword>
<dbReference type="EMBL" id="QFQP01000021">
    <property type="protein sequence ID" value="PZR09342.1"/>
    <property type="molecule type" value="Genomic_DNA"/>
</dbReference>
<evidence type="ECO:0000256" key="3">
    <source>
        <dbReference type="ARBA" id="ARBA00022827"/>
    </source>
</evidence>
<dbReference type="InterPro" id="IPR002937">
    <property type="entry name" value="Amino_oxidase"/>
</dbReference>
<dbReference type="Gene3D" id="3.50.50.60">
    <property type="entry name" value="FAD/NAD(P)-binding domain"/>
    <property type="match status" value="2"/>
</dbReference>
<keyword evidence="4" id="KW-0521">NADP</keyword>
<dbReference type="PRINTS" id="PR00411">
    <property type="entry name" value="PNDRDTASEI"/>
</dbReference>
<dbReference type="InterPro" id="IPR036188">
    <property type="entry name" value="FAD/NAD-bd_sf"/>
</dbReference>